<comment type="caution">
    <text evidence="2">The sequence shown here is derived from an EMBL/GenBank/DDBJ whole genome shotgun (WGS) entry which is preliminary data.</text>
</comment>
<keyword evidence="3" id="KW-1185">Reference proteome</keyword>
<protein>
    <submittedName>
        <fullName evidence="2">Uncharacterized protein</fullName>
    </submittedName>
</protein>
<organism evidence="2 3">
    <name type="scientific">Moraxella macacae 0408225</name>
    <dbReference type="NCBI Taxonomy" id="1230338"/>
    <lineage>
        <taxon>Bacteria</taxon>
        <taxon>Pseudomonadati</taxon>
        <taxon>Pseudomonadota</taxon>
        <taxon>Gammaproteobacteria</taxon>
        <taxon>Moraxellales</taxon>
        <taxon>Moraxellaceae</taxon>
        <taxon>Moraxella</taxon>
    </lineage>
</organism>
<dbReference type="PATRIC" id="fig|1230338.3.peg.1987"/>
<keyword evidence="1" id="KW-0812">Transmembrane</keyword>
<keyword evidence="1" id="KW-1133">Transmembrane helix</keyword>
<dbReference type="Proteomes" id="UP000023795">
    <property type="component" value="Unassembled WGS sequence"/>
</dbReference>
<sequence length="64" mass="7141">MLDIAKIQADIEMTRQSVNESRATVEQMKANTEKIAKEARFYPYITLISAMIGGLVVALITQLL</sequence>
<feature type="transmembrane region" description="Helical" evidence="1">
    <location>
        <begin position="41"/>
        <end position="61"/>
    </location>
</feature>
<accession>L2F7J0</accession>
<name>L2F7J0_9GAMM</name>
<evidence type="ECO:0000313" key="3">
    <source>
        <dbReference type="Proteomes" id="UP000023795"/>
    </source>
</evidence>
<dbReference type="STRING" id="1230338.MOMA_09236"/>
<gene>
    <name evidence="2" type="ORF">MOMA_09236</name>
</gene>
<reference evidence="2 3" key="1">
    <citation type="journal article" date="2013" name="Genome Announc.">
        <title>Genome Sequence of Moraxella macacae 0408225, a Novel Bacterial Species Isolated from a Cynomolgus Macaque with Epistaxis.</title>
        <authorList>
            <person name="Ladner J.T."/>
            <person name="Whitehouse C.A."/>
            <person name="Koroleva G.I."/>
            <person name="Palacios G.F."/>
        </authorList>
    </citation>
    <scope>NUCLEOTIDE SEQUENCE [LARGE SCALE GENOMIC DNA]</scope>
    <source>
        <strain evidence="2 3">0408225</strain>
    </source>
</reference>
<evidence type="ECO:0000256" key="1">
    <source>
        <dbReference type="SAM" id="Phobius"/>
    </source>
</evidence>
<evidence type="ECO:0000313" key="2">
    <source>
        <dbReference type="EMBL" id="ELA08731.1"/>
    </source>
</evidence>
<proteinExistence type="predicted"/>
<keyword evidence="1" id="KW-0472">Membrane</keyword>
<dbReference type="EMBL" id="ANIN01000002">
    <property type="protein sequence ID" value="ELA08731.1"/>
    <property type="molecule type" value="Genomic_DNA"/>
</dbReference>
<dbReference type="AlphaFoldDB" id="L2F7J0"/>